<keyword evidence="2 4" id="KW-0012">Acyltransferase</keyword>
<dbReference type="PROSITE" id="PS51186">
    <property type="entry name" value="GNAT"/>
    <property type="match status" value="1"/>
</dbReference>
<gene>
    <name evidence="4" type="ORF">H4W34_001313</name>
</gene>
<evidence type="ECO:0000259" key="3">
    <source>
        <dbReference type="PROSITE" id="PS51186"/>
    </source>
</evidence>
<comment type="caution">
    <text evidence="4">The sequence shown here is derived from an EMBL/GenBank/DDBJ whole genome shotgun (WGS) entry which is preliminary data.</text>
</comment>
<dbReference type="GO" id="GO:0008999">
    <property type="term" value="F:protein-N-terminal-alanine acetyltransferase activity"/>
    <property type="evidence" value="ECO:0007669"/>
    <property type="project" value="UniProtKB-EC"/>
</dbReference>
<reference evidence="4 5" key="1">
    <citation type="submission" date="2020-10" db="EMBL/GenBank/DDBJ databases">
        <title>Sequencing the genomes of 1000 actinobacteria strains.</title>
        <authorList>
            <person name="Klenk H.-P."/>
        </authorList>
    </citation>
    <scope>NUCLEOTIDE SEQUENCE [LARGE SCALE GENOMIC DNA]</scope>
    <source>
        <strain evidence="4 5">DSM 46744</strain>
    </source>
</reference>
<name>A0ABR9JMW3_9ACTN</name>
<evidence type="ECO:0000313" key="4">
    <source>
        <dbReference type="EMBL" id="MBE1531480.1"/>
    </source>
</evidence>
<dbReference type="RefSeq" id="WP_404800156.1">
    <property type="nucleotide sequence ID" value="NZ_JADBDZ010000001.1"/>
</dbReference>
<keyword evidence="5" id="KW-1185">Reference proteome</keyword>
<dbReference type="EMBL" id="JADBDZ010000001">
    <property type="protein sequence ID" value="MBE1531480.1"/>
    <property type="molecule type" value="Genomic_DNA"/>
</dbReference>
<dbReference type="Pfam" id="PF00583">
    <property type="entry name" value="Acetyltransf_1"/>
    <property type="match status" value="1"/>
</dbReference>
<organism evidence="4 5">
    <name type="scientific">Actinomadura algeriensis</name>
    <dbReference type="NCBI Taxonomy" id="1679523"/>
    <lineage>
        <taxon>Bacteria</taxon>
        <taxon>Bacillati</taxon>
        <taxon>Actinomycetota</taxon>
        <taxon>Actinomycetes</taxon>
        <taxon>Streptosporangiales</taxon>
        <taxon>Thermomonosporaceae</taxon>
        <taxon>Actinomadura</taxon>
    </lineage>
</organism>
<proteinExistence type="predicted"/>
<dbReference type="InterPro" id="IPR050832">
    <property type="entry name" value="Bact_Acetyltransf"/>
</dbReference>
<dbReference type="InterPro" id="IPR016181">
    <property type="entry name" value="Acyl_CoA_acyltransferase"/>
</dbReference>
<evidence type="ECO:0000256" key="2">
    <source>
        <dbReference type="ARBA" id="ARBA00023315"/>
    </source>
</evidence>
<dbReference type="SUPFAM" id="SSF55729">
    <property type="entry name" value="Acyl-CoA N-acyltransferases (Nat)"/>
    <property type="match status" value="1"/>
</dbReference>
<dbReference type="EC" id="2.3.1.267" evidence="4"/>
<dbReference type="PANTHER" id="PTHR43877">
    <property type="entry name" value="AMINOALKYLPHOSPHONATE N-ACETYLTRANSFERASE-RELATED-RELATED"/>
    <property type="match status" value="1"/>
</dbReference>
<dbReference type="NCBIfam" id="TIGR01575">
    <property type="entry name" value="rimI"/>
    <property type="match status" value="1"/>
</dbReference>
<dbReference type="CDD" id="cd04301">
    <property type="entry name" value="NAT_SF"/>
    <property type="match status" value="1"/>
</dbReference>
<dbReference type="Proteomes" id="UP000627838">
    <property type="component" value="Unassembled WGS sequence"/>
</dbReference>
<dbReference type="PANTHER" id="PTHR43877:SF2">
    <property type="entry name" value="AMINOALKYLPHOSPHONATE N-ACETYLTRANSFERASE-RELATED"/>
    <property type="match status" value="1"/>
</dbReference>
<sequence length="181" mass="19792">MSAPDRPGSDGPAPDGLAAPIVLRDMTGADLPTVHRLERLLFPDDAWTEQMLREELAGQPRTRRYVIAESSGGEVVGYAGLASVGGQADVQTIGVAPGRRGAGIGAALLTELIDEAVRRGDEGLFLEVRVDNAPARRLYERFGFEQIGVRERYYQPADVDAAVMYRRLRERPPIGFTREES</sequence>
<dbReference type="InterPro" id="IPR006464">
    <property type="entry name" value="AcTrfase_RimI/Ard1"/>
</dbReference>
<dbReference type="Gene3D" id="3.40.630.30">
    <property type="match status" value="1"/>
</dbReference>
<evidence type="ECO:0000313" key="5">
    <source>
        <dbReference type="Proteomes" id="UP000627838"/>
    </source>
</evidence>
<evidence type="ECO:0000256" key="1">
    <source>
        <dbReference type="ARBA" id="ARBA00022679"/>
    </source>
</evidence>
<dbReference type="InterPro" id="IPR000182">
    <property type="entry name" value="GNAT_dom"/>
</dbReference>
<protein>
    <submittedName>
        <fullName evidence="4">Ribosomal-protein-alanine N-acetyltransferase</fullName>
        <ecNumber evidence="4">2.3.1.267</ecNumber>
    </submittedName>
</protein>
<keyword evidence="1 4" id="KW-0808">Transferase</keyword>
<accession>A0ABR9JMW3</accession>
<feature type="domain" description="N-acetyltransferase" evidence="3">
    <location>
        <begin position="21"/>
        <end position="169"/>
    </location>
</feature>